<proteinExistence type="predicted"/>
<dbReference type="EMBL" id="JACIJS010000002">
    <property type="protein sequence ID" value="MBB5514741.1"/>
    <property type="molecule type" value="Genomic_DNA"/>
</dbReference>
<protein>
    <submittedName>
        <fullName evidence="1">Cytochrome b involved in lipid metabolism</fullName>
    </submittedName>
</protein>
<dbReference type="Proteomes" id="UP000553766">
    <property type="component" value="Unassembled WGS sequence"/>
</dbReference>
<organism evidence="1 2">
    <name type="scientific">Rubricella aquisinus</name>
    <dbReference type="NCBI Taxonomy" id="2028108"/>
    <lineage>
        <taxon>Bacteria</taxon>
        <taxon>Pseudomonadati</taxon>
        <taxon>Pseudomonadota</taxon>
        <taxon>Alphaproteobacteria</taxon>
        <taxon>Rhodobacterales</taxon>
        <taxon>Paracoccaceae</taxon>
        <taxon>Rubricella</taxon>
    </lineage>
</organism>
<sequence>MTLTSIHDTNATDLGDDGLSILSDAERAEVKRLQSSPNIAAIEVVDKNGEPLLECDAWPGISTIFSNVVDSASNIAKHLGEEDSLPIVMMRGAKYDVSGISMVNANVVVVYERSKKIAGRF</sequence>
<comment type="caution">
    <text evidence="1">The sequence shown here is derived from an EMBL/GenBank/DDBJ whole genome shotgun (WGS) entry which is preliminary data.</text>
</comment>
<gene>
    <name evidence="1" type="ORF">FHS89_000747</name>
</gene>
<dbReference type="RefSeq" id="WP_184008659.1">
    <property type="nucleotide sequence ID" value="NZ_JACIJS010000002.1"/>
</dbReference>
<name>A0A840WJP0_9RHOB</name>
<evidence type="ECO:0000313" key="1">
    <source>
        <dbReference type="EMBL" id="MBB5514741.1"/>
    </source>
</evidence>
<evidence type="ECO:0000313" key="2">
    <source>
        <dbReference type="Proteomes" id="UP000553766"/>
    </source>
</evidence>
<reference evidence="1 2" key="1">
    <citation type="submission" date="2020-08" db="EMBL/GenBank/DDBJ databases">
        <title>Genomic Encyclopedia of Type Strains, Phase IV (KMG-IV): sequencing the most valuable type-strain genomes for metagenomic binning, comparative biology and taxonomic classification.</title>
        <authorList>
            <person name="Goeker M."/>
        </authorList>
    </citation>
    <scope>NUCLEOTIDE SEQUENCE [LARGE SCALE GENOMIC DNA]</scope>
    <source>
        <strain evidence="1 2">DSM 103377</strain>
    </source>
</reference>
<dbReference type="AlphaFoldDB" id="A0A840WJP0"/>
<accession>A0A840WJP0</accession>
<keyword evidence="2" id="KW-1185">Reference proteome</keyword>